<evidence type="ECO:0000256" key="2">
    <source>
        <dbReference type="ARBA" id="ARBA00012438"/>
    </source>
</evidence>
<dbReference type="Pfam" id="PF02518">
    <property type="entry name" value="HATPase_c"/>
    <property type="match status" value="1"/>
</dbReference>
<evidence type="ECO:0000259" key="11">
    <source>
        <dbReference type="PROSITE" id="PS50109"/>
    </source>
</evidence>
<evidence type="ECO:0000256" key="8">
    <source>
        <dbReference type="ARBA" id="ARBA00023012"/>
    </source>
</evidence>
<keyword evidence="14" id="KW-1185">Reference proteome</keyword>
<dbReference type="Gene3D" id="3.40.50.2300">
    <property type="match status" value="1"/>
</dbReference>
<protein>
    <recommendedName>
        <fullName evidence="2">histidine kinase</fullName>
        <ecNumber evidence="2">2.7.13.3</ecNumber>
    </recommendedName>
</protein>
<dbReference type="AlphaFoldDB" id="A0A4Q1AUE0"/>
<dbReference type="SUPFAM" id="SSF52172">
    <property type="entry name" value="CheY-like"/>
    <property type="match status" value="1"/>
</dbReference>
<gene>
    <name evidence="13" type="ORF">CP965_07610</name>
</gene>
<feature type="domain" description="Response regulatory" evidence="12">
    <location>
        <begin position="11"/>
        <end position="127"/>
    </location>
</feature>
<keyword evidence="3 9" id="KW-0597">Phosphoprotein</keyword>
<dbReference type="OrthoDB" id="9805967at2"/>
<sequence length="397" mass="45900">MLENEILKNITVLYAEDESIIQEGITETLNLFEINVLCAKNGQEGLSIFKNFSEKIDLILTDIKMPKLDGLGMIEEIRKIDKNIPIIITTAHQETNFLMQSIESNISAYVLKPIDIYKLKESLIKAIESKILKEELIEKNKKLEIEIQKNKENQQIIETQSRFAAMGEMINMIAHQWRQPLASIGTASFNLKYKLLSNKFNLETAKGREEQTLFFTQKLDEIEFYVQNLTTTIDDFRNFYKSDKKLINTNIETPIKNALKIIEKDLEANNIKVELDLESKKEIHIYENELMHVFMNMLKNAQDKFLEKNIDKAKIQIKTFDTKDSVEIEICDNGGEIEEKNLNIIFEPYFSTKKEKNGTGIGLYMSKIIIENNHKGNLNVCNKQGNVCFSIILHSMI</sequence>
<evidence type="ECO:0000313" key="14">
    <source>
        <dbReference type="Proteomes" id="UP000289718"/>
    </source>
</evidence>
<dbReference type="PROSITE" id="PS50109">
    <property type="entry name" value="HIS_KIN"/>
    <property type="match status" value="1"/>
</dbReference>
<keyword evidence="4" id="KW-0808">Transferase</keyword>
<dbReference type="PRINTS" id="PR00344">
    <property type="entry name" value="BCTRLSENSOR"/>
</dbReference>
<evidence type="ECO:0000259" key="12">
    <source>
        <dbReference type="PROSITE" id="PS50110"/>
    </source>
</evidence>
<keyword evidence="8" id="KW-0902">Two-component regulatory system</keyword>
<dbReference type="Gene3D" id="3.30.565.10">
    <property type="entry name" value="Histidine kinase-like ATPase, C-terminal domain"/>
    <property type="match status" value="1"/>
</dbReference>
<keyword evidence="6" id="KW-0418">Kinase</keyword>
<dbReference type="PROSITE" id="PS50110">
    <property type="entry name" value="RESPONSE_REGULATORY"/>
    <property type="match status" value="1"/>
</dbReference>
<dbReference type="Gene3D" id="1.10.287.130">
    <property type="match status" value="1"/>
</dbReference>
<dbReference type="RefSeq" id="WP_129061502.1">
    <property type="nucleotide sequence ID" value="NZ_NXIE01000003.1"/>
</dbReference>
<dbReference type="PANTHER" id="PTHR43065:SF10">
    <property type="entry name" value="PEROXIDE STRESS-ACTIVATED HISTIDINE KINASE MAK3"/>
    <property type="match status" value="1"/>
</dbReference>
<feature type="domain" description="Histidine kinase" evidence="11">
    <location>
        <begin position="172"/>
        <end position="397"/>
    </location>
</feature>
<feature type="coiled-coil region" evidence="10">
    <location>
        <begin position="126"/>
        <end position="160"/>
    </location>
</feature>
<evidence type="ECO:0000256" key="6">
    <source>
        <dbReference type="ARBA" id="ARBA00022777"/>
    </source>
</evidence>
<dbReference type="Proteomes" id="UP000289718">
    <property type="component" value="Unassembled WGS sequence"/>
</dbReference>
<evidence type="ECO:0000313" key="13">
    <source>
        <dbReference type="EMBL" id="RXK12442.1"/>
    </source>
</evidence>
<dbReference type="SMART" id="SM00448">
    <property type="entry name" value="REC"/>
    <property type="match status" value="1"/>
</dbReference>
<dbReference type="SUPFAM" id="SSF55874">
    <property type="entry name" value="ATPase domain of HSP90 chaperone/DNA topoisomerase II/histidine kinase"/>
    <property type="match status" value="1"/>
</dbReference>
<dbReference type="InterPro" id="IPR004358">
    <property type="entry name" value="Sig_transdc_His_kin-like_C"/>
</dbReference>
<evidence type="ECO:0000256" key="9">
    <source>
        <dbReference type="PROSITE-ProRule" id="PRU00169"/>
    </source>
</evidence>
<dbReference type="SMART" id="SM00387">
    <property type="entry name" value="HATPase_c"/>
    <property type="match status" value="1"/>
</dbReference>
<evidence type="ECO:0000256" key="5">
    <source>
        <dbReference type="ARBA" id="ARBA00022741"/>
    </source>
</evidence>
<dbReference type="InterPro" id="IPR036890">
    <property type="entry name" value="HATPase_C_sf"/>
</dbReference>
<dbReference type="EC" id="2.7.13.3" evidence="2"/>
<dbReference type="InterPro" id="IPR005467">
    <property type="entry name" value="His_kinase_dom"/>
</dbReference>
<proteinExistence type="predicted"/>
<feature type="modified residue" description="4-aspartylphosphate" evidence="9">
    <location>
        <position position="62"/>
    </location>
</feature>
<name>A0A4Q1AUE0_9BACT</name>
<keyword evidence="10" id="KW-0175">Coiled coil</keyword>
<dbReference type="GO" id="GO:0000155">
    <property type="term" value="F:phosphorelay sensor kinase activity"/>
    <property type="evidence" value="ECO:0007669"/>
    <property type="project" value="InterPro"/>
</dbReference>
<organism evidence="13 14">
    <name type="scientific">Halarcobacter mediterraneus</name>
    <dbReference type="NCBI Taxonomy" id="2023153"/>
    <lineage>
        <taxon>Bacteria</taxon>
        <taxon>Pseudomonadati</taxon>
        <taxon>Campylobacterota</taxon>
        <taxon>Epsilonproteobacteria</taxon>
        <taxon>Campylobacterales</taxon>
        <taxon>Arcobacteraceae</taxon>
        <taxon>Halarcobacter</taxon>
    </lineage>
</organism>
<dbReference type="InterPro" id="IPR001789">
    <property type="entry name" value="Sig_transdc_resp-reg_receiver"/>
</dbReference>
<evidence type="ECO:0000256" key="10">
    <source>
        <dbReference type="SAM" id="Coils"/>
    </source>
</evidence>
<reference evidence="13 14" key="1">
    <citation type="submission" date="2017-09" db="EMBL/GenBank/DDBJ databases">
        <title>Genomics of the genus Arcobacter.</title>
        <authorList>
            <person name="Perez-Cataluna A."/>
            <person name="Figueras M.J."/>
            <person name="Salas-Masso N."/>
        </authorList>
    </citation>
    <scope>NUCLEOTIDE SEQUENCE [LARGE SCALE GENOMIC DNA]</scope>
    <source>
        <strain evidence="13 14">F156-34</strain>
    </source>
</reference>
<keyword evidence="7 13" id="KW-0067">ATP-binding</keyword>
<comment type="catalytic activity">
    <reaction evidence="1">
        <text>ATP + protein L-histidine = ADP + protein N-phospho-L-histidine.</text>
        <dbReference type="EC" id="2.7.13.3"/>
    </reaction>
</comment>
<dbReference type="CDD" id="cd17536">
    <property type="entry name" value="REC_YesN-like"/>
    <property type="match status" value="1"/>
</dbReference>
<dbReference type="Pfam" id="PF00072">
    <property type="entry name" value="Response_reg"/>
    <property type="match status" value="1"/>
</dbReference>
<dbReference type="GO" id="GO:0005524">
    <property type="term" value="F:ATP binding"/>
    <property type="evidence" value="ECO:0007669"/>
    <property type="project" value="UniProtKB-KW"/>
</dbReference>
<dbReference type="SUPFAM" id="SSF47384">
    <property type="entry name" value="Homodimeric domain of signal transducing histidine kinase"/>
    <property type="match status" value="1"/>
</dbReference>
<dbReference type="InterPro" id="IPR011006">
    <property type="entry name" value="CheY-like_superfamily"/>
</dbReference>
<evidence type="ECO:0000256" key="4">
    <source>
        <dbReference type="ARBA" id="ARBA00022679"/>
    </source>
</evidence>
<keyword evidence="5" id="KW-0547">Nucleotide-binding</keyword>
<dbReference type="InterPro" id="IPR003594">
    <property type="entry name" value="HATPase_dom"/>
</dbReference>
<dbReference type="EMBL" id="NXIE01000003">
    <property type="protein sequence ID" value="RXK12442.1"/>
    <property type="molecule type" value="Genomic_DNA"/>
</dbReference>
<comment type="caution">
    <text evidence="13">The sequence shown here is derived from an EMBL/GenBank/DDBJ whole genome shotgun (WGS) entry which is preliminary data.</text>
</comment>
<dbReference type="InterPro" id="IPR036097">
    <property type="entry name" value="HisK_dim/P_sf"/>
</dbReference>
<evidence type="ECO:0000256" key="3">
    <source>
        <dbReference type="ARBA" id="ARBA00022553"/>
    </source>
</evidence>
<evidence type="ECO:0000256" key="1">
    <source>
        <dbReference type="ARBA" id="ARBA00000085"/>
    </source>
</evidence>
<dbReference type="PANTHER" id="PTHR43065">
    <property type="entry name" value="SENSOR HISTIDINE KINASE"/>
    <property type="match status" value="1"/>
</dbReference>
<evidence type="ECO:0000256" key="7">
    <source>
        <dbReference type="ARBA" id="ARBA00022840"/>
    </source>
</evidence>
<accession>A0A4Q1AUE0</accession>